<dbReference type="AlphaFoldDB" id="A0A7Z0LQE3"/>
<organism evidence="1 2">
    <name type="scientific">Vreelandella glaciei</name>
    <dbReference type="NCBI Taxonomy" id="186761"/>
    <lineage>
        <taxon>Bacteria</taxon>
        <taxon>Pseudomonadati</taxon>
        <taxon>Pseudomonadota</taxon>
        <taxon>Gammaproteobacteria</taxon>
        <taxon>Oceanospirillales</taxon>
        <taxon>Halomonadaceae</taxon>
        <taxon>Vreelandella</taxon>
    </lineage>
</organism>
<comment type="caution">
    <text evidence="1">The sequence shown here is derived from an EMBL/GenBank/DDBJ whole genome shotgun (WGS) entry which is preliminary data.</text>
</comment>
<proteinExistence type="predicted"/>
<evidence type="ECO:0000313" key="2">
    <source>
        <dbReference type="Proteomes" id="UP000526892"/>
    </source>
</evidence>
<name>A0A7Z0LQE3_9GAMM</name>
<dbReference type="RefSeq" id="WP_179915054.1">
    <property type="nucleotide sequence ID" value="NZ_JACCDE010000002.1"/>
</dbReference>
<accession>A0A7Z0LQE3</accession>
<sequence length="242" mass="27313">MLEWQKEIAIRNGVPPRLVERLSEAFNHAPVGNSSTDGWVNWLLDIVAEYPLDLTIFVKETALISVFGRAYTNTSNPEATAKRILEALKVLVSKWCRGCTLAQIEEWLLEFIRKHEENVSQQANQSSTAQHARRFAIRIAPDIGFLCGLLGQISAYKVAEEDGIMPPLIEMLPQMVRTGDYDLHHTALRQMSTHPSRVELFEMLFELNLPSIANAYATMDVVREEVTSAVMLKSFTALVDKQ</sequence>
<dbReference type="Proteomes" id="UP000526892">
    <property type="component" value="Unassembled WGS sequence"/>
</dbReference>
<keyword evidence="2" id="KW-1185">Reference proteome</keyword>
<gene>
    <name evidence="1" type="ORF">HZS80_02410</name>
</gene>
<dbReference type="EMBL" id="JACCDE010000002">
    <property type="protein sequence ID" value="NYS76588.1"/>
    <property type="molecule type" value="Genomic_DNA"/>
</dbReference>
<evidence type="ECO:0000313" key="1">
    <source>
        <dbReference type="EMBL" id="NYS76588.1"/>
    </source>
</evidence>
<protein>
    <submittedName>
        <fullName evidence="1">Uncharacterized protein</fullName>
    </submittedName>
</protein>
<reference evidence="1 2" key="1">
    <citation type="journal article" date="2003" name="Extremophiles">
        <title>Halomonas glaciei sp. nov. isolated from fast ice of Adelie Land, Antarctica.</title>
        <authorList>
            <person name="Reddy G.S."/>
            <person name="Raghavan P.U."/>
            <person name="Sarita N.B."/>
            <person name="Prakash J.S."/>
            <person name="Nagesh N."/>
            <person name="Delille D."/>
            <person name="Shivaji S."/>
        </authorList>
    </citation>
    <scope>NUCLEOTIDE SEQUENCE [LARGE SCALE GENOMIC DNA]</scope>
    <source>
        <strain evidence="1 2">DD39</strain>
    </source>
</reference>